<dbReference type="PANTHER" id="PTHR24300">
    <property type="entry name" value="CYTOCHROME P450 508A4-RELATED"/>
    <property type="match status" value="1"/>
</dbReference>
<evidence type="ECO:0000256" key="5">
    <source>
        <dbReference type="ARBA" id="ARBA00023002"/>
    </source>
</evidence>
<dbReference type="GO" id="GO:0016712">
    <property type="term" value="F:oxidoreductase activity, acting on paired donors, with incorporation or reduction of molecular oxygen, reduced flavin or flavoprotein as one donor, and incorporation of one atom of oxygen"/>
    <property type="evidence" value="ECO:0007669"/>
    <property type="project" value="TreeGrafter"/>
</dbReference>
<evidence type="ECO:0000256" key="4">
    <source>
        <dbReference type="ARBA" id="ARBA00022723"/>
    </source>
</evidence>
<dbReference type="InterPro" id="IPR017972">
    <property type="entry name" value="Cyt_P450_CS"/>
</dbReference>
<dbReference type="GO" id="GO:0008395">
    <property type="term" value="F:steroid hydroxylase activity"/>
    <property type="evidence" value="ECO:0007669"/>
    <property type="project" value="TreeGrafter"/>
</dbReference>
<keyword evidence="3 8" id="KW-0349">Heme</keyword>
<gene>
    <name evidence="11" type="ORF">GHT06_001779</name>
    <name evidence="10" type="ORF">GHT06_007601</name>
</gene>
<keyword evidence="4 8" id="KW-0479">Metal-binding</keyword>
<sequence>MLMRLEMLDVMIIVASGFVLLVSMSLLRRKKVTHYHLPPGPKRNLVFGNLMDLIYSSVITGEPSLLKFAKWSFQYGPICYLRFFRQRVVVISDARVAQQLCAGQSDKFSTRPPGLFLSQVLKGKGIVFNDGPSWKEHRNFVTHEFRKFGFGNQSIEQKIQYVVDEYLHQIGKNDGRAHDPHSNIATAIYNVIWTTISGERFNWDDPFLHKIIANLETNLQAVELTGPHNYVTLLSIWHLIWHNAFRLLCIVTKRMFYFKELICKYKKHRKETATSDVDESMMYDYLIKMQGSKTDGRLTHFSESQLLWLVSDLFIAGGETTITSFRWVLLCLAKFPEVQQRLRHEIVENFGRDSSPSYSQRTQLPYMEAFIHETLRFSCSVPGMWRNTTQDAKYENYDIPKKTWVLLHFWAMSNNTALWNDVREFRPERFLNNDGTFCKNEHFLAFSAGKRQCPGESLAKTELFLFTVGVLQKFRVTLPAGHDVDVHAGQFGVTYTPPHHHLQFIPIEV</sequence>
<reference evidence="11" key="1">
    <citation type="submission" date="2022-05" db="EMBL/GenBank/DDBJ databases">
        <title>A multi-omics perspective on studying reproductive biology in Daphnia sinensis.</title>
        <authorList>
            <person name="Jia J."/>
        </authorList>
    </citation>
    <scope>NUCLEOTIDE SEQUENCE</scope>
    <source>
        <strain evidence="11">WSL</strain>
    </source>
</reference>
<dbReference type="Proteomes" id="UP000820818">
    <property type="component" value="Unassembled WGS sequence"/>
</dbReference>
<keyword evidence="6 8" id="KW-0408">Iron</keyword>
<name>A0AAD5PM66_9CRUS</name>
<keyword evidence="7 9" id="KW-0503">Monooxygenase</keyword>
<dbReference type="GO" id="GO:0006082">
    <property type="term" value="P:organic acid metabolic process"/>
    <property type="evidence" value="ECO:0007669"/>
    <property type="project" value="TreeGrafter"/>
</dbReference>
<protein>
    <submittedName>
        <fullName evidence="11">Uncharacterized protein</fullName>
    </submittedName>
</protein>
<dbReference type="InterPro" id="IPR036396">
    <property type="entry name" value="Cyt_P450_sf"/>
</dbReference>
<dbReference type="PROSITE" id="PS00086">
    <property type="entry name" value="CYTOCHROME_P450"/>
    <property type="match status" value="1"/>
</dbReference>
<dbReference type="EMBL" id="WJBH02000159">
    <property type="protein sequence ID" value="KAI9550318.1"/>
    <property type="molecule type" value="Genomic_DNA"/>
</dbReference>
<dbReference type="EMBL" id="WJBH02000152">
    <property type="protein sequence ID" value="KAI9550393.1"/>
    <property type="molecule type" value="Genomic_DNA"/>
</dbReference>
<evidence type="ECO:0000256" key="1">
    <source>
        <dbReference type="ARBA" id="ARBA00001971"/>
    </source>
</evidence>
<dbReference type="FunFam" id="1.10.630.10:FF:000072">
    <property type="entry name" value="3-hydroxyphenylacetate 6 hydroxylase"/>
    <property type="match status" value="1"/>
</dbReference>
<comment type="cofactor">
    <cofactor evidence="1 8">
        <name>heme</name>
        <dbReference type="ChEBI" id="CHEBI:30413"/>
    </cofactor>
</comment>
<dbReference type="GO" id="GO:0020037">
    <property type="term" value="F:heme binding"/>
    <property type="evidence" value="ECO:0007669"/>
    <property type="project" value="InterPro"/>
</dbReference>
<dbReference type="InterPro" id="IPR050182">
    <property type="entry name" value="Cytochrome_P450_fam2"/>
</dbReference>
<evidence type="ECO:0000256" key="6">
    <source>
        <dbReference type="ARBA" id="ARBA00023004"/>
    </source>
</evidence>
<dbReference type="AlphaFoldDB" id="A0AAD5PM66"/>
<dbReference type="Pfam" id="PF00067">
    <property type="entry name" value="p450"/>
    <property type="match status" value="1"/>
</dbReference>
<evidence type="ECO:0000256" key="8">
    <source>
        <dbReference type="PIRSR" id="PIRSR602401-1"/>
    </source>
</evidence>
<dbReference type="Gene3D" id="1.10.630.10">
    <property type="entry name" value="Cytochrome P450"/>
    <property type="match status" value="1"/>
</dbReference>
<dbReference type="InterPro" id="IPR001128">
    <property type="entry name" value="Cyt_P450"/>
</dbReference>
<accession>A0AAD5PM66</accession>
<evidence type="ECO:0000256" key="7">
    <source>
        <dbReference type="ARBA" id="ARBA00023033"/>
    </source>
</evidence>
<keyword evidence="12" id="KW-1185">Reference proteome</keyword>
<comment type="caution">
    <text evidence="11">The sequence shown here is derived from an EMBL/GenBank/DDBJ whole genome shotgun (WGS) entry which is preliminary data.</text>
</comment>
<proteinExistence type="inferred from homology"/>
<dbReference type="GO" id="GO:0005737">
    <property type="term" value="C:cytoplasm"/>
    <property type="evidence" value="ECO:0007669"/>
    <property type="project" value="TreeGrafter"/>
</dbReference>
<evidence type="ECO:0000256" key="3">
    <source>
        <dbReference type="ARBA" id="ARBA00022617"/>
    </source>
</evidence>
<dbReference type="PANTHER" id="PTHR24300:SF376">
    <property type="entry name" value="CYTOCHROME P450 15A1"/>
    <property type="match status" value="1"/>
</dbReference>
<evidence type="ECO:0000256" key="2">
    <source>
        <dbReference type="ARBA" id="ARBA00010617"/>
    </source>
</evidence>
<dbReference type="InterPro" id="IPR002401">
    <property type="entry name" value="Cyt_P450_E_grp-I"/>
</dbReference>
<dbReference type="GO" id="GO:0006805">
    <property type="term" value="P:xenobiotic metabolic process"/>
    <property type="evidence" value="ECO:0007669"/>
    <property type="project" value="TreeGrafter"/>
</dbReference>
<evidence type="ECO:0000313" key="11">
    <source>
        <dbReference type="EMBL" id="KAI9550393.1"/>
    </source>
</evidence>
<evidence type="ECO:0000256" key="9">
    <source>
        <dbReference type="RuleBase" id="RU000461"/>
    </source>
</evidence>
<dbReference type="PRINTS" id="PR00463">
    <property type="entry name" value="EP450I"/>
</dbReference>
<dbReference type="GO" id="GO:0005506">
    <property type="term" value="F:iron ion binding"/>
    <property type="evidence" value="ECO:0007669"/>
    <property type="project" value="InterPro"/>
</dbReference>
<feature type="binding site" description="axial binding residue" evidence="8">
    <location>
        <position position="453"/>
    </location>
    <ligand>
        <name>heme</name>
        <dbReference type="ChEBI" id="CHEBI:30413"/>
    </ligand>
    <ligandPart>
        <name>Fe</name>
        <dbReference type="ChEBI" id="CHEBI:18248"/>
    </ligandPart>
</feature>
<organism evidence="11 12">
    <name type="scientific">Daphnia sinensis</name>
    <dbReference type="NCBI Taxonomy" id="1820382"/>
    <lineage>
        <taxon>Eukaryota</taxon>
        <taxon>Metazoa</taxon>
        <taxon>Ecdysozoa</taxon>
        <taxon>Arthropoda</taxon>
        <taxon>Crustacea</taxon>
        <taxon>Branchiopoda</taxon>
        <taxon>Diplostraca</taxon>
        <taxon>Cladocera</taxon>
        <taxon>Anomopoda</taxon>
        <taxon>Daphniidae</taxon>
        <taxon>Daphnia</taxon>
        <taxon>Daphnia similis group</taxon>
    </lineage>
</organism>
<dbReference type="SUPFAM" id="SSF48264">
    <property type="entry name" value="Cytochrome P450"/>
    <property type="match status" value="1"/>
</dbReference>
<comment type="similarity">
    <text evidence="2 9">Belongs to the cytochrome P450 family.</text>
</comment>
<dbReference type="PRINTS" id="PR00385">
    <property type="entry name" value="P450"/>
</dbReference>
<evidence type="ECO:0000313" key="10">
    <source>
        <dbReference type="EMBL" id="KAI9550318.1"/>
    </source>
</evidence>
<keyword evidence="5 9" id="KW-0560">Oxidoreductase</keyword>
<evidence type="ECO:0000313" key="12">
    <source>
        <dbReference type="Proteomes" id="UP000820818"/>
    </source>
</evidence>